<dbReference type="RefSeq" id="WP_209858409.1">
    <property type="nucleotide sequence ID" value="NZ_JAGGLD010000001.1"/>
</dbReference>
<protein>
    <submittedName>
        <fullName evidence="3">YhcN/YlaJ family sporulation lipoprotein</fullName>
    </submittedName>
</protein>
<keyword evidence="4" id="KW-1185">Reference proteome</keyword>
<evidence type="ECO:0000256" key="2">
    <source>
        <dbReference type="SAM" id="SignalP"/>
    </source>
</evidence>
<evidence type="ECO:0000256" key="1">
    <source>
        <dbReference type="SAM" id="MobiDB-lite"/>
    </source>
</evidence>
<reference evidence="3 4" key="1">
    <citation type="submission" date="2021-03" db="EMBL/GenBank/DDBJ databases">
        <title>Genomic Encyclopedia of Type Strains, Phase IV (KMG-IV): sequencing the most valuable type-strain genomes for metagenomic binning, comparative biology and taxonomic classification.</title>
        <authorList>
            <person name="Goeker M."/>
        </authorList>
    </citation>
    <scope>NUCLEOTIDE SEQUENCE [LARGE SCALE GENOMIC DNA]</scope>
    <source>
        <strain evidence="3 4">DSM 26806</strain>
    </source>
</reference>
<feature type="signal peptide" evidence="2">
    <location>
        <begin position="1"/>
        <end position="20"/>
    </location>
</feature>
<gene>
    <name evidence="3" type="ORF">J2Z69_000217</name>
</gene>
<proteinExistence type="predicted"/>
<sequence length="213" mass="22978">MRTWLCFLLTALLLTGCGSAAKQASPSPQSQQNYNARMSSEQSGGTGQTLQGSSQTQQVPLQTHLETLVKQVPGVNNAHCVVFGKTAVVGLDVDANLDRSRVGTIKYSVAEALRKDPRGVNAIVTADIGLSTRLSEIGKSIREGHPISGFGNELSDIVGRIIPQLPRDVNPVERPAQNTKSENTKQLKQQQQTHEKSNKLPSNMDDSANNGHR</sequence>
<feature type="compositionally biased region" description="Low complexity" evidence="1">
    <location>
        <begin position="39"/>
        <end position="57"/>
    </location>
</feature>
<feature type="chain" id="PRO_5047132922" evidence="2">
    <location>
        <begin position="21"/>
        <end position="213"/>
    </location>
</feature>
<dbReference type="Pfam" id="PF09580">
    <property type="entry name" value="Spore_YhcN_YlaJ"/>
    <property type="match status" value="1"/>
</dbReference>
<feature type="region of interest" description="Disordered" evidence="1">
    <location>
        <begin position="166"/>
        <end position="213"/>
    </location>
</feature>
<feature type="compositionally biased region" description="Polar residues" evidence="1">
    <location>
        <begin position="199"/>
        <end position="213"/>
    </location>
</feature>
<keyword evidence="3" id="KW-0449">Lipoprotein</keyword>
<dbReference type="InterPro" id="IPR014247">
    <property type="entry name" value="Spore_lipoprot_YhcN/YlaJ"/>
</dbReference>
<evidence type="ECO:0000313" key="4">
    <source>
        <dbReference type="Proteomes" id="UP001519288"/>
    </source>
</evidence>
<dbReference type="Proteomes" id="UP001519288">
    <property type="component" value="Unassembled WGS sequence"/>
</dbReference>
<dbReference type="NCBIfam" id="TIGR02898">
    <property type="entry name" value="spore_YhcN_YlaJ"/>
    <property type="match status" value="1"/>
</dbReference>
<evidence type="ECO:0000313" key="3">
    <source>
        <dbReference type="EMBL" id="MBP1999198.1"/>
    </source>
</evidence>
<dbReference type="InterPro" id="IPR019076">
    <property type="entry name" value="Spore_lipoprot_YhcN/YlaJ-like"/>
</dbReference>
<dbReference type="EMBL" id="JAGGLD010000001">
    <property type="protein sequence ID" value="MBP1999198.1"/>
    <property type="molecule type" value="Genomic_DNA"/>
</dbReference>
<organism evidence="3 4">
    <name type="scientific">Paenibacillus shirakamiensis</name>
    <dbReference type="NCBI Taxonomy" id="1265935"/>
    <lineage>
        <taxon>Bacteria</taxon>
        <taxon>Bacillati</taxon>
        <taxon>Bacillota</taxon>
        <taxon>Bacilli</taxon>
        <taxon>Bacillales</taxon>
        <taxon>Paenibacillaceae</taxon>
        <taxon>Paenibacillus</taxon>
    </lineage>
</organism>
<accession>A0ABS4JBW5</accession>
<feature type="compositionally biased region" description="Polar residues" evidence="1">
    <location>
        <begin position="176"/>
        <end position="192"/>
    </location>
</feature>
<feature type="region of interest" description="Disordered" evidence="1">
    <location>
        <begin position="24"/>
        <end position="57"/>
    </location>
</feature>
<name>A0ABS4JBW5_9BACL</name>
<comment type="caution">
    <text evidence="3">The sequence shown here is derived from an EMBL/GenBank/DDBJ whole genome shotgun (WGS) entry which is preliminary data.</text>
</comment>
<dbReference type="PROSITE" id="PS51257">
    <property type="entry name" value="PROKAR_LIPOPROTEIN"/>
    <property type="match status" value="1"/>
</dbReference>
<keyword evidence="2" id="KW-0732">Signal</keyword>